<feature type="transmembrane region" description="Helical" evidence="9">
    <location>
        <begin position="655"/>
        <end position="678"/>
    </location>
</feature>
<dbReference type="GeneID" id="95576335"/>
<proteinExistence type="inferred from homology"/>
<dbReference type="EMBL" id="CP102514">
    <property type="protein sequence ID" value="UUY49801.1"/>
    <property type="molecule type" value="Genomic_DNA"/>
</dbReference>
<evidence type="ECO:0000256" key="2">
    <source>
        <dbReference type="ARBA" id="ARBA00007755"/>
    </source>
</evidence>
<feature type="transmembrane region" description="Helical" evidence="9">
    <location>
        <begin position="565"/>
        <end position="587"/>
    </location>
</feature>
<keyword evidence="12" id="KW-1185">Reference proteome</keyword>
<dbReference type="RefSeq" id="WP_257856562.1">
    <property type="nucleotide sequence ID" value="NZ_CP102514.1"/>
</dbReference>
<feature type="transmembrane region" description="Helical" evidence="9">
    <location>
        <begin position="345"/>
        <end position="366"/>
    </location>
</feature>
<comment type="subcellular location">
    <subcellularLocation>
        <location evidence="1">Cell membrane</location>
        <topology evidence="1">Multi-pass membrane protein</topology>
    </subcellularLocation>
</comment>
<protein>
    <submittedName>
        <fullName evidence="11">Carbon starvation protein A</fullName>
    </submittedName>
</protein>
<feature type="transmembrane region" description="Helical" evidence="9">
    <location>
        <begin position="533"/>
        <end position="553"/>
    </location>
</feature>
<keyword evidence="7 9" id="KW-0472">Membrane</keyword>
<evidence type="ECO:0000313" key="11">
    <source>
        <dbReference type="EMBL" id="UUY49801.1"/>
    </source>
</evidence>
<feature type="transmembrane region" description="Helical" evidence="9">
    <location>
        <begin position="139"/>
        <end position="159"/>
    </location>
</feature>
<feature type="transmembrane region" description="Helical" evidence="9">
    <location>
        <begin position="485"/>
        <end position="503"/>
    </location>
</feature>
<evidence type="ECO:0000256" key="3">
    <source>
        <dbReference type="ARBA" id="ARBA00022448"/>
    </source>
</evidence>
<evidence type="ECO:0000256" key="7">
    <source>
        <dbReference type="ARBA" id="ARBA00023136"/>
    </source>
</evidence>
<evidence type="ECO:0000256" key="6">
    <source>
        <dbReference type="ARBA" id="ARBA00022989"/>
    </source>
</evidence>
<feature type="transmembrane region" description="Helical" evidence="9">
    <location>
        <begin position="308"/>
        <end position="325"/>
    </location>
</feature>
<dbReference type="InterPro" id="IPR051605">
    <property type="entry name" value="CstA"/>
</dbReference>
<feature type="transmembrane region" description="Helical" evidence="9">
    <location>
        <begin position="210"/>
        <end position="230"/>
    </location>
</feature>
<keyword evidence="3" id="KW-0813">Transport</keyword>
<evidence type="ECO:0000259" key="10">
    <source>
        <dbReference type="Pfam" id="PF02554"/>
    </source>
</evidence>
<keyword evidence="6 9" id="KW-1133">Transmembrane helix</keyword>
<reference evidence="11" key="1">
    <citation type="submission" date="2022-08" db="EMBL/GenBank/DDBJ databases">
        <authorList>
            <person name="Tian L."/>
        </authorList>
    </citation>
    <scope>NUCLEOTIDE SEQUENCE</scope>
    <source>
        <strain evidence="11">CM253</strain>
    </source>
</reference>
<keyword evidence="4" id="KW-1003">Cell membrane</keyword>
<accession>A0ABY5Q0B6</accession>
<feature type="domain" description="CstA N-terminal" evidence="10">
    <location>
        <begin position="55"/>
        <end position="612"/>
    </location>
</feature>
<sequence length="741" mass="78069">MPEPEATGTQRDTAGPGTPSGPPSPKSIAVWVLVGLVGALGWGVLALSRGEEISAAWLLAAALGSYAIGYRFYARFIAHRVLKVDATRATPAERLDNGVDFHPTDRRVLFGHHFAAVAGAGPLVGPVLAAQMGYLPGTIWIVAGVIFAGAVQDMVTLFFSTRRDGRSLGQMARDEIGPVGGAAALVAVFAIMIILLAVLALVIVNALAHSPWGVFSIGMTIPIAVFMGFYLRVLRPGRVTEVSLIGVALLLLAIVAGGWVAESSFAGTFTLEKETLVIWMVVYGFLASVLPVWMLLAPRDYLSTFMKIGTIALLAIGVVIAMPTLKMPSITDFAARGDGPVFAGSMFPFVFITIACGALSGFHALVSSGTTPKMIQKETQVRMIGYGAMLTESFVAVMAIIAACIIEPGLFFAVNSPPGIIGTTVESASQAVTNFGFAISPEALTQAAKDVEEASLLSRTGGAPTFALGMSEIFSSVIGGAGMKAFWYHFAIMFEALFILTTLDAGTRVGRFMLQDTLGNVHKSFKDVSWKPGVWFASAIVVGAWGYFLWVGIKDPLGGINQLFPLFGIANQLLAAVALAVCTTLLVKSGRLKWAWVTGVPLVWDATVTLTASYQKVFSEDVKVGFFAQRDKYQAGIDADKVLAPAKNMDDMHTIVTNATVDGVLCALFAVLIIVVLADAARTCLKAVRDPGSAKLSETPWTESKIVAPAGLIATAEERAQLAAAGADRDSGGGQVKEPVG</sequence>
<evidence type="ECO:0000256" key="4">
    <source>
        <dbReference type="ARBA" id="ARBA00022475"/>
    </source>
</evidence>
<feature type="transmembrane region" description="Helical" evidence="9">
    <location>
        <begin position="387"/>
        <end position="414"/>
    </location>
</feature>
<dbReference type="PANTHER" id="PTHR30252">
    <property type="entry name" value="INNER MEMBRANE PEPTIDE TRANSPORTER"/>
    <property type="match status" value="1"/>
</dbReference>
<organism evidence="11 12">
    <name type="scientific">Streptomyces yangpuensis</name>
    <dbReference type="NCBI Taxonomy" id="1648182"/>
    <lineage>
        <taxon>Bacteria</taxon>
        <taxon>Bacillati</taxon>
        <taxon>Actinomycetota</taxon>
        <taxon>Actinomycetes</taxon>
        <taxon>Kitasatosporales</taxon>
        <taxon>Streptomycetaceae</taxon>
        <taxon>Streptomyces</taxon>
    </lineage>
</organism>
<feature type="transmembrane region" description="Helical" evidence="9">
    <location>
        <begin position="276"/>
        <end position="296"/>
    </location>
</feature>
<dbReference type="PANTHER" id="PTHR30252:SF3">
    <property type="entry name" value="PYRUVATE_PROTON SYMPORTER BTST"/>
    <property type="match status" value="1"/>
</dbReference>
<evidence type="ECO:0000313" key="12">
    <source>
        <dbReference type="Proteomes" id="UP001057738"/>
    </source>
</evidence>
<feature type="transmembrane region" description="Helical" evidence="9">
    <location>
        <begin position="28"/>
        <end position="47"/>
    </location>
</feature>
<feature type="transmembrane region" description="Helical" evidence="9">
    <location>
        <begin position="53"/>
        <end position="73"/>
    </location>
</feature>
<evidence type="ECO:0000256" key="9">
    <source>
        <dbReference type="SAM" id="Phobius"/>
    </source>
</evidence>
<evidence type="ECO:0000256" key="8">
    <source>
        <dbReference type="SAM" id="MobiDB-lite"/>
    </source>
</evidence>
<evidence type="ECO:0000256" key="1">
    <source>
        <dbReference type="ARBA" id="ARBA00004651"/>
    </source>
</evidence>
<feature type="transmembrane region" description="Helical" evidence="9">
    <location>
        <begin position="179"/>
        <end position="204"/>
    </location>
</feature>
<comment type="similarity">
    <text evidence="2">Belongs to the peptide transporter carbon starvation (CstA) (TC 2.A.114) family.</text>
</comment>
<dbReference type="Proteomes" id="UP001057738">
    <property type="component" value="Chromosome"/>
</dbReference>
<name>A0ABY5Q0B6_9ACTN</name>
<keyword evidence="5 9" id="KW-0812">Transmembrane</keyword>
<dbReference type="Pfam" id="PF02554">
    <property type="entry name" value="CstA"/>
    <property type="match status" value="1"/>
</dbReference>
<feature type="transmembrane region" description="Helical" evidence="9">
    <location>
        <begin position="242"/>
        <end position="261"/>
    </location>
</feature>
<feature type="region of interest" description="Disordered" evidence="8">
    <location>
        <begin position="1"/>
        <end position="23"/>
    </location>
</feature>
<dbReference type="InterPro" id="IPR003706">
    <property type="entry name" value="CstA_N"/>
</dbReference>
<evidence type="ECO:0000256" key="5">
    <source>
        <dbReference type="ARBA" id="ARBA00022692"/>
    </source>
</evidence>
<gene>
    <name evidence="11" type="ORF">NRK68_22780</name>
</gene>
<feature type="transmembrane region" description="Helical" evidence="9">
    <location>
        <begin position="594"/>
        <end position="614"/>
    </location>
</feature>